<dbReference type="HOGENOM" id="CLU_092688_2_2_10"/>
<proteinExistence type="inferred from homology"/>
<dbReference type="RefSeq" id="WP_045802412.1">
    <property type="nucleotide sequence ID" value="NZ_CP011071.1"/>
</dbReference>
<dbReference type="Pfam" id="PF02410">
    <property type="entry name" value="RsfS"/>
    <property type="match status" value="1"/>
</dbReference>
<protein>
    <recommendedName>
        <fullName evidence="2">Ribosomal silencing factor RsfS</fullName>
    </recommendedName>
</protein>
<keyword evidence="2" id="KW-0963">Cytoplasm</keyword>
<comment type="function">
    <text evidence="2">Functions as a ribosomal silencing factor. Interacts with ribosomal protein uL14 (rplN), blocking formation of intersubunit bridge B8. Prevents association of the 30S and 50S ribosomal subunits and the formation of functional ribosomes, thus repressing translation.</text>
</comment>
<dbReference type="PANTHER" id="PTHR21043">
    <property type="entry name" value="IOJAP SUPERFAMILY ORTHOLOG"/>
    <property type="match status" value="1"/>
</dbReference>
<dbReference type="GO" id="GO:0042256">
    <property type="term" value="P:cytosolic ribosome assembly"/>
    <property type="evidence" value="ECO:0007669"/>
    <property type="project" value="UniProtKB-UniRule"/>
</dbReference>
<dbReference type="GO" id="GO:0005737">
    <property type="term" value="C:cytoplasm"/>
    <property type="evidence" value="ECO:0007669"/>
    <property type="project" value="UniProtKB-SubCell"/>
</dbReference>
<dbReference type="STRING" id="516051.VC82_2203"/>
<keyword evidence="4" id="KW-1185">Reference proteome</keyword>
<dbReference type="InterPro" id="IPR004394">
    <property type="entry name" value="Iojap/RsfS/C7orf30"/>
</dbReference>
<dbReference type="NCBIfam" id="TIGR00090">
    <property type="entry name" value="rsfS_iojap_ybeB"/>
    <property type="match status" value="1"/>
</dbReference>
<dbReference type="AlphaFoldDB" id="A0A0D5YV67"/>
<dbReference type="InterPro" id="IPR043519">
    <property type="entry name" value="NT_sf"/>
</dbReference>
<accession>A0A0D5YV67</accession>
<evidence type="ECO:0000256" key="2">
    <source>
        <dbReference type="HAMAP-Rule" id="MF_01477"/>
    </source>
</evidence>
<dbReference type="PATRIC" id="fig|516051.4.peg.2269"/>
<dbReference type="SUPFAM" id="SSF81301">
    <property type="entry name" value="Nucleotidyltransferase"/>
    <property type="match status" value="1"/>
</dbReference>
<name>A0A0D5YV67_9FLAO</name>
<comment type="similarity">
    <text evidence="1 2">Belongs to the Iojap/RsfS family.</text>
</comment>
<dbReference type="GO" id="GO:0017148">
    <property type="term" value="P:negative regulation of translation"/>
    <property type="evidence" value="ECO:0007669"/>
    <property type="project" value="UniProtKB-UniRule"/>
</dbReference>
<dbReference type="OrthoDB" id="9793681at2"/>
<dbReference type="EMBL" id="CP011071">
    <property type="protein sequence ID" value="AKA35796.1"/>
    <property type="molecule type" value="Genomic_DNA"/>
</dbReference>
<dbReference type="Proteomes" id="UP000032726">
    <property type="component" value="Chromosome"/>
</dbReference>
<comment type="subcellular location">
    <subcellularLocation>
        <location evidence="2">Cytoplasm</location>
    </subcellularLocation>
</comment>
<comment type="subunit">
    <text evidence="2">Interacts with ribosomal protein uL14 (rplN).</text>
</comment>
<dbReference type="PANTHER" id="PTHR21043:SF0">
    <property type="entry name" value="MITOCHONDRIAL ASSEMBLY OF RIBOSOMAL LARGE SUBUNIT PROTEIN 1"/>
    <property type="match status" value="1"/>
</dbReference>
<reference evidence="3 4" key="1">
    <citation type="submission" date="2015-03" db="EMBL/GenBank/DDBJ databases">
        <title>Complete genome sequence of Muricauda lutaonensis CC-HSB-11T, isolated from a coastal hot spring.</title>
        <authorList>
            <person name="Kim K.M."/>
        </authorList>
    </citation>
    <scope>NUCLEOTIDE SEQUENCE [LARGE SCALE GENOMIC DNA]</scope>
    <source>
        <strain evidence="3 4">CC-HSB-11</strain>
    </source>
</reference>
<evidence type="ECO:0000256" key="1">
    <source>
        <dbReference type="ARBA" id="ARBA00010574"/>
    </source>
</evidence>
<sequence length="125" mass="14208">MQKKKASADELIALILHGIEEVKGLDINLLDLREIENTVCDYFIICNGTSNTHVNAIVSSIQKTVSKSSKDKPWHIEGADNAEWVLMDYVNVVVHIFQKHIREFYDIEGLWGDAKMTVVESSYNQ</sequence>
<dbReference type="Gene3D" id="3.30.460.10">
    <property type="entry name" value="Beta Polymerase, domain 2"/>
    <property type="match status" value="1"/>
</dbReference>
<keyword evidence="2" id="KW-0810">Translation regulation</keyword>
<keyword evidence="2" id="KW-0678">Repressor</keyword>
<dbReference type="KEGG" id="mlt:VC82_2203"/>
<dbReference type="GO" id="GO:0090071">
    <property type="term" value="P:negative regulation of ribosome biogenesis"/>
    <property type="evidence" value="ECO:0007669"/>
    <property type="project" value="UniProtKB-UniRule"/>
</dbReference>
<evidence type="ECO:0000313" key="4">
    <source>
        <dbReference type="Proteomes" id="UP000032726"/>
    </source>
</evidence>
<dbReference type="GO" id="GO:0043023">
    <property type="term" value="F:ribosomal large subunit binding"/>
    <property type="evidence" value="ECO:0007669"/>
    <property type="project" value="TreeGrafter"/>
</dbReference>
<gene>
    <name evidence="2" type="primary">rsfS</name>
    <name evidence="3" type="ORF">VC82_2203</name>
</gene>
<evidence type="ECO:0000313" key="3">
    <source>
        <dbReference type="EMBL" id="AKA35796.1"/>
    </source>
</evidence>
<dbReference type="HAMAP" id="MF_01477">
    <property type="entry name" value="Iojap_RsfS"/>
    <property type="match status" value="1"/>
</dbReference>
<organism evidence="3 4">
    <name type="scientific">Flagellimonas lutaonensis</name>
    <dbReference type="NCBI Taxonomy" id="516051"/>
    <lineage>
        <taxon>Bacteria</taxon>
        <taxon>Pseudomonadati</taxon>
        <taxon>Bacteroidota</taxon>
        <taxon>Flavobacteriia</taxon>
        <taxon>Flavobacteriales</taxon>
        <taxon>Flavobacteriaceae</taxon>
        <taxon>Flagellimonas</taxon>
    </lineage>
</organism>